<reference evidence="2 3" key="1">
    <citation type="submission" date="2019-07" db="EMBL/GenBank/DDBJ databases">
        <title>De Novo Assembly of kiwifruit Actinidia rufa.</title>
        <authorList>
            <person name="Sugita-Konishi S."/>
            <person name="Sato K."/>
            <person name="Mori E."/>
            <person name="Abe Y."/>
            <person name="Kisaki G."/>
            <person name="Hamano K."/>
            <person name="Suezawa K."/>
            <person name="Otani M."/>
            <person name="Fukuda T."/>
            <person name="Manabe T."/>
            <person name="Gomi K."/>
            <person name="Tabuchi M."/>
            <person name="Akimitsu K."/>
            <person name="Kataoka I."/>
        </authorList>
    </citation>
    <scope>NUCLEOTIDE SEQUENCE [LARGE SCALE GENOMIC DNA]</scope>
    <source>
        <strain evidence="3">cv. Fuchu</strain>
    </source>
</reference>
<dbReference type="AlphaFoldDB" id="A0A7J0FJZ8"/>
<gene>
    <name evidence="2" type="ORF">Acr_12g0010300</name>
</gene>
<feature type="region of interest" description="Disordered" evidence="1">
    <location>
        <begin position="1"/>
        <end position="43"/>
    </location>
</feature>
<dbReference type="Proteomes" id="UP000585474">
    <property type="component" value="Unassembled WGS sequence"/>
</dbReference>
<feature type="region of interest" description="Disordered" evidence="1">
    <location>
        <begin position="138"/>
        <end position="175"/>
    </location>
</feature>
<proteinExistence type="predicted"/>
<feature type="compositionally biased region" description="Basic and acidic residues" evidence="1">
    <location>
        <begin position="1"/>
        <end position="12"/>
    </location>
</feature>
<dbReference type="OrthoDB" id="7729168at2759"/>
<accession>A0A7J0FJZ8</accession>
<feature type="compositionally biased region" description="Gly residues" evidence="1">
    <location>
        <begin position="14"/>
        <end position="27"/>
    </location>
</feature>
<keyword evidence="3" id="KW-1185">Reference proteome</keyword>
<protein>
    <submittedName>
        <fullName evidence="2">Uncharacterized protein</fullName>
    </submittedName>
</protein>
<evidence type="ECO:0000313" key="3">
    <source>
        <dbReference type="Proteomes" id="UP000585474"/>
    </source>
</evidence>
<evidence type="ECO:0000256" key="1">
    <source>
        <dbReference type="SAM" id="MobiDB-lite"/>
    </source>
</evidence>
<evidence type="ECO:0000313" key="2">
    <source>
        <dbReference type="EMBL" id="GFY98489.1"/>
    </source>
</evidence>
<organism evidence="2 3">
    <name type="scientific">Actinidia rufa</name>
    <dbReference type="NCBI Taxonomy" id="165716"/>
    <lineage>
        <taxon>Eukaryota</taxon>
        <taxon>Viridiplantae</taxon>
        <taxon>Streptophyta</taxon>
        <taxon>Embryophyta</taxon>
        <taxon>Tracheophyta</taxon>
        <taxon>Spermatophyta</taxon>
        <taxon>Magnoliopsida</taxon>
        <taxon>eudicotyledons</taxon>
        <taxon>Gunneridae</taxon>
        <taxon>Pentapetalae</taxon>
        <taxon>asterids</taxon>
        <taxon>Ericales</taxon>
        <taxon>Actinidiaceae</taxon>
        <taxon>Actinidia</taxon>
    </lineage>
</organism>
<comment type="caution">
    <text evidence="2">The sequence shown here is derived from an EMBL/GenBank/DDBJ whole genome shotgun (WGS) entry which is preliminary data.</text>
</comment>
<sequence>MRRAELRLEDAAARGGGQGVSGGGGRVGPSQAQVDPGVDGPRRGEFAPGNTILHIAVAKKQFETATGLSLQQSKSKKVVVKHKHTDWLGRKRSVMMVVASLISTVAFQARLSHSRRCLIAFLASLSIISPTRMRAASEEAEVDAASDGDNVDHHHHAGDDVFRHPTKTRRPRMPTSKVCAQSDCHIGVDVAGFDGGIVFVGNVVRMN</sequence>
<dbReference type="EMBL" id="BJWL01000012">
    <property type="protein sequence ID" value="GFY98489.1"/>
    <property type="molecule type" value="Genomic_DNA"/>
</dbReference>
<name>A0A7J0FJZ8_9ERIC</name>